<evidence type="ECO:0000256" key="18">
    <source>
        <dbReference type="ARBA" id="ARBA00048739"/>
    </source>
</evidence>
<evidence type="ECO:0000256" key="5">
    <source>
        <dbReference type="ARBA" id="ARBA00040276"/>
    </source>
</evidence>
<dbReference type="PANTHER" id="PTHR44229:SF4">
    <property type="entry name" value="15-HYDROXYPROSTAGLANDIN DEHYDROGENASE [NAD(+)]"/>
    <property type="match status" value="1"/>
</dbReference>
<comment type="function">
    <text evidence="8">Catalyzes the NAD-dependent dehydrogenation (oxidation) of a broad array of hydroxylated polyunsaturated fatty acids (mainly eicosanoids and docosanoids, including prostaglandins, lipoxins and resolvins), yielding their corresponding keto (oxo) metabolites. Decreases the levels of the pro-proliferative prostaglandins such as prostaglandin E2 (whose activity is increased in cancer because of an increase in the expression of cyclooxygenase 2) and generates oxo-fatty acid products that can profoundly influence cell function by abrogating pro-inflammatory cytokine expression. Converts resolvins E1, D1 and D2 to their oxo products, which represents a mode of resolvin inactivation. Resolvin E1 plays important roles during the resolution phase of acute inflammation, while resolvins D1 and D2 have a unique role in obesity-induced adipose inflammation.</text>
</comment>
<evidence type="ECO:0000256" key="13">
    <source>
        <dbReference type="ARBA" id="ARBA00048144"/>
    </source>
</evidence>
<evidence type="ECO:0000256" key="9">
    <source>
        <dbReference type="ARBA" id="ARBA00047325"/>
    </source>
</evidence>
<evidence type="ECO:0000256" key="21">
    <source>
        <dbReference type="ARBA" id="ARBA00049188"/>
    </source>
</evidence>
<comment type="catalytic activity">
    <reaction evidence="15">
        <text>resolvin D2 + NAD(+) = 7-oxoresolvin D2 + NADH + H(+)</text>
        <dbReference type="Rhea" id="RHEA:53584"/>
        <dbReference type="ChEBI" id="CHEBI:15378"/>
        <dbReference type="ChEBI" id="CHEBI:57540"/>
        <dbReference type="ChEBI" id="CHEBI:57945"/>
        <dbReference type="ChEBI" id="CHEBI:133367"/>
        <dbReference type="ChEBI" id="CHEBI:137497"/>
    </reaction>
    <physiologicalReaction direction="left-to-right" evidence="15">
        <dbReference type="Rhea" id="RHEA:53585"/>
    </physiologicalReaction>
</comment>
<comment type="similarity">
    <text evidence="1 22">Belongs to the short-chain dehydrogenases/reductases (SDR) family.</text>
</comment>
<evidence type="ECO:0000256" key="2">
    <source>
        <dbReference type="ARBA" id="ARBA00023002"/>
    </source>
</evidence>
<accession>A0ABD0YPA6</accession>
<dbReference type="PROSITE" id="PS00061">
    <property type="entry name" value="ADH_SHORT"/>
    <property type="match status" value="1"/>
</dbReference>
<dbReference type="SUPFAM" id="SSF51735">
    <property type="entry name" value="NAD(P)-binding Rossmann-fold domains"/>
    <property type="match status" value="1"/>
</dbReference>
<comment type="catalytic activity">
    <reaction evidence="10">
        <text>resolvin D1 + NAD(+) = 8-oxoresolvin D1 + NADH + H(+)</text>
        <dbReference type="Rhea" id="RHEA:50124"/>
        <dbReference type="ChEBI" id="CHEBI:15378"/>
        <dbReference type="ChEBI" id="CHEBI:57540"/>
        <dbReference type="ChEBI" id="CHEBI:57945"/>
        <dbReference type="ChEBI" id="CHEBI:132079"/>
        <dbReference type="ChEBI" id="CHEBI:132080"/>
    </reaction>
    <physiologicalReaction direction="left-to-right" evidence="10">
        <dbReference type="Rhea" id="RHEA:50125"/>
    </physiologicalReaction>
</comment>
<evidence type="ECO:0000256" key="3">
    <source>
        <dbReference type="ARBA" id="ARBA00038968"/>
    </source>
</evidence>
<evidence type="ECO:0000256" key="14">
    <source>
        <dbReference type="ARBA" id="ARBA00048170"/>
    </source>
</evidence>
<dbReference type="InterPro" id="IPR002347">
    <property type="entry name" value="SDR_fam"/>
</dbReference>
<dbReference type="GO" id="GO:0047034">
    <property type="term" value="F:15-hydroxyicosatetraenoate dehydrogenase activity"/>
    <property type="evidence" value="ECO:0007669"/>
    <property type="project" value="UniProtKB-EC"/>
</dbReference>
<feature type="non-terminal residue" evidence="23">
    <location>
        <position position="1"/>
    </location>
</feature>
<evidence type="ECO:0000256" key="10">
    <source>
        <dbReference type="ARBA" id="ARBA00047672"/>
    </source>
</evidence>
<evidence type="ECO:0000313" key="24">
    <source>
        <dbReference type="Proteomes" id="UP001558652"/>
    </source>
</evidence>
<evidence type="ECO:0000256" key="4">
    <source>
        <dbReference type="ARBA" id="ARBA00039060"/>
    </source>
</evidence>
<sequence length="222" mass="24657">QVSICDLDTAKGEELAKCLNGKYGSDVAIFNRCDVTDINSIRECFKATVAKFGQVDVLFNNAGIWDDSPTGWSRQVDINLKGPINGCIVALEFMGSQNGGKGGTVISTASYLAVSTFPIMPIYSATKAAVLSLTRSFGTPFHYELNKVKFMCLCPHATGTNLFKDMDKHFLVGSEKLTQLMKKLSENGKYQPYVHTFPLFPVCLFLNSFNYFKLCAKYRLFF</sequence>
<comment type="catalytic activity">
    <reaction evidence="14">
        <text>resolvin D1 + NAD(+) = 17-oxoresolvin D1 + NADH + H(+)</text>
        <dbReference type="Rhea" id="RHEA:50128"/>
        <dbReference type="ChEBI" id="CHEBI:15378"/>
        <dbReference type="ChEBI" id="CHEBI:57540"/>
        <dbReference type="ChEBI" id="CHEBI:57945"/>
        <dbReference type="ChEBI" id="CHEBI:132079"/>
        <dbReference type="ChEBI" id="CHEBI:132081"/>
    </reaction>
    <physiologicalReaction direction="left-to-right" evidence="14">
        <dbReference type="Rhea" id="RHEA:50129"/>
    </physiologicalReaction>
</comment>
<dbReference type="PANTHER" id="PTHR44229">
    <property type="entry name" value="15-HYDROXYPROSTAGLANDIN DEHYDROGENASE [NAD(+)]"/>
    <property type="match status" value="1"/>
</dbReference>
<keyword evidence="24" id="KW-1185">Reference proteome</keyword>
<name>A0ABD0YPA6_9HEMI</name>
<evidence type="ECO:0000256" key="22">
    <source>
        <dbReference type="RuleBase" id="RU000363"/>
    </source>
</evidence>
<dbReference type="PRINTS" id="PR00080">
    <property type="entry name" value="SDRFAMILY"/>
</dbReference>
<comment type="catalytic activity">
    <reaction evidence="18">
        <text>prostaglandin E2 + NAD(+) = 15-oxoprostaglandin E2 + NADH + H(+)</text>
        <dbReference type="Rhea" id="RHEA:11876"/>
        <dbReference type="ChEBI" id="CHEBI:15378"/>
        <dbReference type="ChEBI" id="CHEBI:57400"/>
        <dbReference type="ChEBI" id="CHEBI:57540"/>
        <dbReference type="ChEBI" id="CHEBI:57945"/>
        <dbReference type="ChEBI" id="CHEBI:606564"/>
        <dbReference type="EC" id="1.1.1.141"/>
    </reaction>
    <physiologicalReaction direction="left-to-right" evidence="18">
        <dbReference type="Rhea" id="RHEA:11877"/>
    </physiologicalReaction>
</comment>
<evidence type="ECO:0000256" key="16">
    <source>
        <dbReference type="ARBA" id="ARBA00048535"/>
    </source>
</evidence>
<evidence type="ECO:0000256" key="19">
    <source>
        <dbReference type="ARBA" id="ARBA00048921"/>
    </source>
</evidence>
<evidence type="ECO:0000256" key="20">
    <source>
        <dbReference type="ARBA" id="ARBA00049151"/>
    </source>
</evidence>
<evidence type="ECO:0000256" key="1">
    <source>
        <dbReference type="ARBA" id="ARBA00006484"/>
    </source>
</evidence>
<comment type="catalytic activity">
    <reaction evidence="11">
        <text>14-hydroxy-(4Z,7Z,10Z,12E,16Z,19Z)-docosahexaenoate + NAD(+) = 14-oxo-(4Z,7Z,10Z,12E,16Z,19Z)-docosahexaenoate + NADH + H(+)</text>
        <dbReference type="Rhea" id="RHEA:48952"/>
        <dbReference type="ChEBI" id="CHEBI:15378"/>
        <dbReference type="ChEBI" id="CHEBI:57540"/>
        <dbReference type="ChEBI" id="CHEBI:57945"/>
        <dbReference type="ChEBI" id="CHEBI:90866"/>
        <dbReference type="ChEBI" id="CHEBI:90867"/>
    </reaction>
    <physiologicalReaction direction="left-to-right" evidence="11">
        <dbReference type="Rhea" id="RHEA:48953"/>
    </physiologicalReaction>
</comment>
<comment type="catalytic activity">
    <reaction evidence="17">
        <text>prostaglandin A1 + NAD(+) = 15-oxo-prostaglandin A1 + NADH + H(+)</text>
        <dbReference type="Rhea" id="RHEA:41263"/>
        <dbReference type="ChEBI" id="CHEBI:15378"/>
        <dbReference type="ChEBI" id="CHEBI:57398"/>
        <dbReference type="ChEBI" id="CHEBI:57540"/>
        <dbReference type="ChEBI" id="CHEBI:57945"/>
        <dbReference type="ChEBI" id="CHEBI:85072"/>
    </reaction>
    <physiologicalReaction direction="left-to-right" evidence="17">
        <dbReference type="Rhea" id="RHEA:41264"/>
    </physiologicalReaction>
</comment>
<dbReference type="Gene3D" id="3.40.50.720">
    <property type="entry name" value="NAD(P)-binding Rossmann-like Domain"/>
    <property type="match status" value="1"/>
</dbReference>
<dbReference type="Pfam" id="PF00106">
    <property type="entry name" value="adh_short"/>
    <property type="match status" value="1"/>
</dbReference>
<gene>
    <name evidence="23" type="ORF">AAG570_013604</name>
</gene>
<reference evidence="23 24" key="1">
    <citation type="submission" date="2024-07" db="EMBL/GenBank/DDBJ databases">
        <title>Chromosome-level genome assembly of the water stick insect Ranatra chinensis (Heteroptera: Nepidae).</title>
        <authorList>
            <person name="Liu X."/>
        </authorList>
    </citation>
    <scope>NUCLEOTIDE SEQUENCE [LARGE SCALE GENOMIC DNA]</scope>
    <source>
        <strain evidence="23">Cailab_2021Rc</strain>
        <tissue evidence="23">Muscle</tissue>
    </source>
</reference>
<evidence type="ECO:0000256" key="8">
    <source>
        <dbReference type="ARBA" id="ARBA00045705"/>
    </source>
</evidence>
<comment type="caution">
    <text evidence="23">The sequence shown here is derived from an EMBL/GenBank/DDBJ whole genome shotgun (WGS) entry which is preliminary data.</text>
</comment>
<dbReference type="EC" id="1.1.1.232" evidence="4"/>
<dbReference type="Proteomes" id="UP001558652">
    <property type="component" value="Unassembled WGS sequence"/>
</dbReference>
<comment type="catalytic activity">
    <reaction evidence="12">
        <text>15-oxo-(5S,6R)-dihydroxy-(7E,9E,11Z)-eicosatrienoate + NADH + H(+) = (5S,6R,15S)-trihydroxy-(7E,9E,11Z)-eicosatrienoate + NAD(+)</text>
        <dbReference type="Rhea" id="RHEA:41596"/>
        <dbReference type="ChEBI" id="CHEBI:15378"/>
        <dbReference type="ChEBI" id="CHEBI:57540"/>
        <dbReference type="ChEBI" id="CHEBI:57945"/>
        <dbReference type="ChEBI" id="CHEBI:78325"/>
        <dbReference type="ChEBI" id="CHEBI:78329"/>
    </reaction>
    <physiologicalReaction direction="left-to-right" evidence="12">
        <dbReference type="Rhea" id="RHEA:41597"/>
    </physiologicalReaction>
</comment>
<comment type="catalytic activity">
    <reaction evidence="16">
        <text>lipoxin A4 + NAD(+) = 15-oxo-(5S,6R)-dihydroxy-(7E,9E,11Z,13E)-eicosatetraenoate + NADH + H(+)</text>
        <dbReference type="Rhea" id="RHEA:41572"/>
        <dbReference type="ChEBI" id="CHEBI:15378"/>
        <dbReference type="ChEBI" id="CHEBI:57540"/>
        <dbReference type="ChEBI" id="CHEBI:57945"/>
        <dbReference type="ChEBI" id="CHEBI:67026"/>
        <dbReference type="ChEBI" id="CHEBI:78311"/>
    </reaction>
    <physiologicalReaction direction="left-to-right" evidence="16">
        <dbReference type="Rhea" id="RHEA:41573"/>
    </physiologicalReaction>
</comment>
<dbReference type="GO" id="GO:0016404">
    <property type="term" value="F:15-hydroxyprostaglandin dehydrogenase (NAD+) activity"/>
    <property type="evidence" value="ECO:0007669"/>
    <property type="project" value="UniProtKB-EC"/>
</dbReference>
<organism evidence="23 24">
    <name type="scientific">Ranatra chinensis</name>
    <dbReference type="NCBI Taxonomy" id="642074"/>
    <lineage>
        <taxon>Eukaryota</taxon>
        <taxon>Metazoa</taxon>
        <taxon>Ecdysozoa</taxon>
        <taxon>Arthropoda</taxon>
        <taxon>Hexapoda</taxon>
        <taxon>Insecta</taxon>
        <taxon>Pterygota</taxon>
        <taxon>Neoptera</taxon>
        <taxon>Paraneoptera</taxon>
        <taxon>Hemiptera</taxon>
        <taxon>Heteroptera</taxon>
        <taxon>Panheteroptera</taxon>
        <taxon>Nepomorpha</taxon>
        <taxon>Nepidae</taxon>
        <taxon>Ranatrinae</taxon>
        <taxon>Ranatra</taxon>
    </lineage>
</organism>
<comment type="catalytic activity">
    <reaction evidence="21">
        <text>resolvin E1 + NAD(+) = 18-oxo-resolvin E1 + NADH + H(+)</text>
        <dbReference type="Rhea" id="RHEA:49244"/>
        <dbReference type="ChEBI" id="CHEBI:15378"/>
        <dbReference type="ChEBI" id="CHEBI:57540"/>
        <dbReference type="ChEBI" id="CHEBI:57945"/>
        <dbReference type="ChEBI" id="CHEBI:91000"/>
        <dbReference type="ChEBI" id="CHEBI:91001"/>
    </reaction>
    <physiologicalReaction direction="left-to-right" evidence="21">
        <dbReference type="Rhea" id="RHEA:49245"/>
    </physiologicalReaction>
</comment>
<evidence type="ECO:0000256" key="11">
    <source>
        <dbReference type="ARBA" id="ARBA00048008"/>
    </source>
</evidence>
<evidence type="ECO:0000256" key="12">
    <source>
        <dbReference type="ARBA" id="ARBA00048140"/>
    </source>
</evidence>
<dbReference type="EMBL" id="JBFDAA010000009">
    <property type="protein sequence ID" value="KAL1129072.1"/>
    <property type="molecule type" value="Genomic_DNA"/>
</dbReference>
<dbReference type="InterPro" id="IPR020904">
    <property type="entry name" value="Sc_DH/Rdtase_CS"/>
</dbReference>
<keyword evidence="2" id="KW-0560">Oxidoreductase</keyword>
<comment type="catalytic activity">
    <reaction evidence="19">
        <text>resolvin D2 + NAD(+) = 16-oxoresolvin D2 + NADH + H(+)</text>
        <dbReference type="Rhea" id="RHEA:53588"/>
        <dbReference type="ChEBI" id="CHEBI:15378"/>
        <dbReference type="ChEBI" id="CHEBI:57540"/>
        <dbReference type="ChEBI" id="CHEBI:57945"/>
        <dbReference type="ChEBI" id="CHEBI:133367"/>
        <dbReference type="ChEBI" id="CHEBI:137498"/>
    </reaction>
    <physiologicalReaction direction="left-to-right" evidence="19">
        <dbReference type="Rhea" id="RHEA:53589"/>
    </physiologicalReaction>
</comment>
<dbReference type="InterPro" id="IPR036291">
    <property type="entry name" value="NAD(P)-bd_dom_sf"/>
</dbReference>
<comment type="catalytic activity">
    <reaction evidence="13">
        <text>(11R)-hydroxy-(5Z,8Z,12E,14Z)-eicosatetraenoate + NAD(+) = 11-oxo-(5Z,8Z,12E,14Z)-eicosatetraenoate + NADH + H(+)</text>
        <dbReference type="Rhea" id="RHEA:48640"/>
        <dbReference type="ChEBI" id="CHEBI:15378"/>
        <dbReference type="ChEBI" id="CHEBI:57540"/>
        <dbReference type="ChEBI" id="CHEBI:57945"/>
        <dbReference type="ChEBI" id="CHEBI:78836"/>
        <dbReference type="ChEBI" id="CHEBI:90697"/>
    </reaction>
    <physiologicalReaction direction="left-to-right" evidence="13">
        <dbReference type="Rhea" id="RHEA:48641"/>
    </physiologicalReaction>
</comment>
<evidence type="ECO:0000313" key="23">
    <source>
        <dbReference type="EMBL" id="KAL1129072.1"/>
    </source>
</evidence>
<dbReference type="PRINTS" id="PR00081">
    <property type="entry name" value="GDHRDH"/>
</dbReference>
<evidence type="ECO:0000256" key="17">
    <source>
        <dbReference type="ARBA" id="ARBA00048611"/>
    </source>
</evidence>
<proteinExistence type="inferred from homology"/>
<dbReference type="EC" id="1.1.1.141" evidence="3"/>
<comment type="catalytic activity">
    <reaction evidence="9">
        <text>prostaglandin E1 + NAD(+) = 15-oxoprostaglandin E1 + NADH + H(+)</text>
        <dbReference type="Rhea" id="RHEA:16477"/>
        <dbReference type="ChEBI" id="CHEBI:15378"/>
        <dbReference type="ChEBI" id="CHEBI:57397"/>
        <dbReference type="ChEBI" id="CHEBI:57401"/>
        <dbReference type="ChEBI" id="CHEBI:57540"/>
        <dbReference type="ChEBI" id="CHEBI:57945"/>
    </reaction>
    <physiologicalReaction direction="left-to-right" evidence="9">
        <dbReference type="Rhea" id="RHEA:16478"/>
    </physiologicalReaction>
</comment>
<dbReference type="AlphaFoldDB" id="A0ABD0YPA6"/>
<comment type="catalytic activity">
    <reaction evidence="20">
        <text>(15S)-hydroxy-(5Z,8Z,11Z,13E)-eicosatetraenoate + NAD(+) = 15-oxo-(5Z,8Z,11Z,13E)-eicosatetraenoate + NADH + H(+)</text>
        <dbReference type="Rhea" id="RHEA:23260"/>
        <dbReference type="ChEBI" id="CHEBI:15378"/>
        <dbReference type="ChEBI" id="CHEBI:57409"/>
        <dbReference type="ChEBI" id="CHEBI:57410"/>
        <dbReference type="ChEBI" id="CHEBI:57540"/>
        <dbReference type="ChEBI" id="CHEBI:57945"/>
        <dbReference type="EC" id="1.1.1.232"/>
    </reaction>
    <physiologicalReaction direction="left-to-right" evidence="20">
        <dbReference type="Rhea" id="RHEA:23261"/>
    </physiologicalReaction>
</comment>
<evidence type="ECO:0000256" key="7">
    <source>
        <dbReference type="ARBA" id="ARBA00042026"/>
    </source>
</evidence>
<evidence type="ECO:0000256" key="6">
    <source>
        <dbReference type="ARBA" id="ARBA00041812"/>
    </source>
</evidence>
<evidence type="ECO:0000256" key="15">
    <source>
        <dbReference type="ARBA" id="ARBA00048393"/>
    </source>
</evidence>
<protein>
    <recommendedName>
        <fullName evidence="5">15-hydroxyprostaglandin dehydrogenase [NAD(+)]</fullName>
        <ecNumber evidence="3">1.1.1.141</ecNumber>
        <ecNumber evidence="4">1.1.1.232</ecNumber>
    </recommendedName>
    <alternativeName>
        <fullName evidence="7">Eicosanoid/docosanoid dehydrogenase [NAD(+)]</fullName>
    </alternativeName>
    <alternativeName>
        <fullName evidence="6">Prostaglandin dehydrogenase 1</fullName>
    </alternativeName>
</protein>